<evidence type="ECO:0000256" key="2">
    <source>
        <dbReference type="ARBA" id="ARBA00005180"/>
    </source>
</evidence>
<comment type="cofactor">
    <cofactor evidence="1">
        <name>Mg(2+)</name>
        <dbReference type="ChEBI" id="CHEBI:18420"/>
    </cofactor>
</comment>
<evidence type="ECO:0000256" key="1">
    <source>
        <dbReference type="ARBA" id="ARBA00001946"/>
    </source>
</evidence>
<evidence type="ECO:0000256" key="9">
    <source>
        <dbReference type="ARBA" id="ARBA00023134"/>
    </source>
</evidence>
<dbReference type="InterPro" id="IPR000836">
    <property type="entry name" value="PRTase_dom"/>
</dbReference>
<comment type="similarity">
    <text evidence="3">Belongs to the UPRTase family.</text>
</comment>
<gene>
    <name evidence="11" type="ORF">D6D01_00070</name>
</gene>
<evidence type="ECO:0000313" key="11">
    <source>
        <dbReference type="EMBL" id="THY36893.1"/>
    </source>
</evidence>
<feature type="domain" description="Phosphoribosyltransferase" evidence="10">
    <location>
        <begin position="60"/>
        <end position="202"/>
    </location>
</feature>
<accession>A0A4V4JYD5</accession>
<evidence type="ECO:0000256" key="7">
    <source>
        <dbReference type="ARBA" id="ARBA00022679"/>
    </source>
</evidence>
<dbReference type="GO" id="GO:0005525">
    <property type="term" value="F:GTP binding"/>
    <property type="evidence" value="ECO:0007669"/>
    <property type="project" value="UniProtKB-KW"/>
</dbReference>
<evidence type="ECO:0000313" key="12">
    <source>
        <dbReference type="Proteomes" id="UP000306584"/>
    </source>
</evidence>
<dbReference type="EC" id="2.4.2.9" evidence="4"/>
<dbReference type="Gene3D" id="3.40.50.2020">
    <property type="match status" value="1"/>
</dbReference>
<dbReference type="Pfam" id="PF14681">
    <property type="entry name" value="UPRTase"/>
    <property type="match status" value="1"/>
</dbReference>
<keyword evidence="5" id="KW-0021">Allosteric enzyme</keyword>
<dbReference type="EMBL" id="QZBD01000001">
    <property type="protein sequence ID" value="THY36893.1"/>
    <property type="molecule type" value="Genomic_DNA"/>
</dbReference>
<proteinExistence type="inferred from homology"/>
<evidence type="ECO:0000256" key="8">
    <source>
        <dbReference type="ARBA" id="ARBA00022741"/>
    </source>
</evidence>
<evidence type="ECO:0000256" key="5">
    <source>
        <dbReference type="ARBA" id="ARBA00022533"/>
    </source>
</evidence>
<dbReference type="GO" id="GO:0004845">
    <property type="term" value="F:uracil phosphoribosyltransferase activity"/>
    <property type="evidence" value="ECO:0007669"/>
    <property type="project" value="UniProtKB-EC"/>
</dbReference>
<dbReference type="PANTHER" id="PTHR32315">
    <property type="entry name" value="ADENINE PHOSPHORIBOSYLTRANSFERASE"/>
    <property type="match status" value="1"/>
</dbReference>
<dbReference type="PANTHER" id="PTHR32315:SF4">
    <property type="entry name" value="URACIL PHOSPHORIBOSYLTRANSFERASE, CHLOROPLASTIC"/>
    <property type="match status" value="1"/>
</dbReference>
<dbReference type="AlphaFoldDB" id="A0A4V4JYD5"/>
<keyword evidence="8" id="KW-0547">Nucleotide-binding</keyword>
<sequence length="203" mass="21701">MPSLTAAPELKQVINVVNHTGLKAKLAQLEDRSTPSATVRSLVAQATAIMATSATANLEPGSSTVLIPVMRSGLAMVDPFLEVLTPAHKVAVHHLGLFRDPSTLQAVEYYNNIPTAGDPATYAFVVDPLIATGATVSAAIDSLKRWKVENILVVALLATHEALDRVKKYHGDSVRFFVGDIQKLDANGRVTPGVGDMGDRLYF</sequence>
<reference evidence="11 12" key="1">
    <citation type="submission" date="2018-10" db="EMBL/GenBank/DDBJ databases">
        <title>Fifty Aureobasidium pullulans genomes reveal a recombining polyextremotolerant generalist.</title>
        <authorList>
            <person name="Gostincar C."/>
            <person name="Turk M."/>
            <person name="Zajc J."/>
            <person name="Gunde-Cimerman N."/>
        </authorList>
    </citation>
    <scope>NUCLEOTIDE SEQUENCE [LARGE SCALE GENOMIC DNA]</scope>
    <source>
        <strain evidence="11 12">EXF-6604</strain>
    </source>
</reference>
<name>A0A4V4JYD5_AURPU</name>
<evidence type="ECO:0000259" key="10">
    <source>
        <dbReference type="Pfam" id="PF14681"/>
    </source>
</evidence>
<protein>
    <recommendedName>
        <fullName evidence="4">uracil phosphoribosyltransferase</fullName>
        <ecNumber evidence="4">2.4.2.9</ecNumber>
    </recommendedName>
</protein>
<dbReference type="InterPro" id="IPR050054">
    <property type="entry name" value="UPRTase/APRTase"/>
</dbReference>
<organism evidence="11 12">
    <name type="scientific">Aureobasidium pullulans</name>
    <name type="common">Black yeast</name>
    <name type="synonym">Pullularia pullulans</name>
    <dbReference type="NCBI Taxonomy" id="5580"/>
    <lineage>
        <taxon>Eukaryota</taxon>
        <taxon>Fungi</taxon>
        <taxon>Dikarya</taxon>
        <taxon>Ascomycota</taxon>
        <taxon>Pezizomycotina</taxon>
        <taxon>Dothideomycetes</taxon>
        <taxon>Dothideomycetidae</taxon>
        <taxon>Dothideales</taxon>
        <taxon>Saccotheciaceae</taxon>
        <taxon>Aureobasidium</taxon>
    </lineage>
</organism>
<keyword evidence="9" id="KW-0342">GTP-binding</keyword>
<evidence type="ECO:0000256" key="6">
    <source>
        <dbReference type="ARBA" id="ARBA00022676"/>
    </source>
</evidence>
<evidence type="ECO:0000256" key="3">
    <source>
        <dbReference type="ARBA" id="ARBA00009516"/>
    </source>
</evidence>
<keyword evidence="6" id="KW-0328">Glycosyltransferase</keyword>
<keyword evidence="7" id="KW-0808">Transferase</keyword>
<dbReference type="Proteomes" id="UP000306584">
    <property type="component" value="Unassembled WGS sequence"/>
</dbReference>
<comment type="caution">
    <text evidence="11">The sequence shown here is derived from an EMBL/GenBank/DDBJ whole genome shotgun (WGS) entry which is preliminary data.</text>
</comment>
<comment type="pathway">
    <text evidence="2">Pyrimidine metabolism; UMP biosynthesis via salvage pathway; UMP from uracil: step 1/1.</text>
</comment>
<dbReference type="InterPro" id="IPR029057">
    <property type="entry name" value="PRTase-like"/>
</dbReference>
<evidence type="ECO:0000256" key="4">
    <source>
        <dbReference type="ARBA" id="ARBA00011894"/>
    </source>
</evidence>
<dbReference type="CDD" id="cd06223">
    <property type="entry name" value="PRTases_typeI"/>
    <property type="match status" value="1"/>
</dbReference>
<dbReference type="SUPFAM" id="SSF53271">
    <property type="entry name" value="PRTase-like"/>
    <property type="match status" value="1"/>
</dbReference>